<dbReference type="Pfam" id="PF17124">
    <property type="entry name" value="ThiJ_like"/>
    <property type="match status" value="1"/>
</dbReference>
<dbReference type="EC" id="4.2.1.130" evidence="1"/>
<dbReference type="CDD" id="cd03141">
    <property type="entry name" value="GATase1_Hsp31_like"/>
    <property type="match status" value="1"/>
</dbReference>
<name>A0A2R6RQ96_9APHY</name>
<evidence type="ECO:0000256" key="1">
    <source>
        <dbReference type="ARBA" id="ARBA00013134"/>
    </source>
</evidence>
<reference evidence="3 4" key="1">
    <citation type="submission" date="2018-02" db="EMBL/GenBank/DDBJ databases">
        <title>Genome sequence of the basidiomycete white-rot fungus Phlebia centrifuga.</title>
        <authorList>
            <person name="Granchi Z."/>
            <person name="Peng M."/>
            <person name="de Vries R.P."/>
            <person name="Hilden K."/>
            <person name="Makela M.R."/>
            <person name="Grigoriev I."/>
            <person name="Riley R."/>
        </authorList>
    </citation>
    <scope>NUCLEOTIDE SEQUENCE [LARGE SCALE GENOMIC DNA]</scope>
    <source>
        <strain evidence="3 4">FBCC195</strain>
    </source>
</reference>
<evidence type="ECO:0000313" key="4">
    <source>
        <dbReference type="Proteomes" id="UP000186601"/>
    </source>
</evidence>
<keyword evidence="4" id="KW-1185">Reference proteome</keyword>
<dbReference type="GO" id="GO:0019243">
    <property type="term" value="P:methylglyoxal catabolic process to D-lactate via S-lactoyl-glutathione"/>
    <property type="evidence" value="ECO:0007669"/>
    <property type="project" value="TreeGrafter"/>
</dbReference>
<dbReference type="InterPro" id="IPR050325">
    <property type="entry name" value="Prot/Nucl_acid_deglycase"/>
</dbReference>
<dbReference type="PANTHER" id="PTHR48094:SF22">
    <property type="entry name" value="DJ-1_PFPI DOMAIN-CONTAINING PROTEIN"/>
    <property type="match status" value="1"/>
</dbReference>
<dbReference type="EMBL" id="MLYV02000190">
    <property type="protein sequence ID" value="PSS32190.1"/>
    <property type="molecule type" value="Genomic_DNA"/>
</dbReference>
<evidence type="ECO:0000313" key="3">
    <source>
        <dbReference type="EMBL" id="PSS32190.1"/>
    </source>
</evidence>
<dbReference type="OrthoDB" id="543156at2759"/>
<dbReference type="STRING" id="98765.A0A2R6RQ96"/>
<dbReference type="SUPFAM" id="SSF52317">
    <property type="entry name" value="Class I glutamine amidotransferase-like"/>
    <property type="match status" value="1"/>
</dbReference>
<evidence type="ECO:0000256" key="2">
    <source>
        <dbReference type="ARBA" id="ARBA00048082"/>
    </source>
</evidence>
<dbReference type="Proteomes" id="UP000186601">
    <property type="component" value="Unassembled WGS sequence"/>
</dbReference>
<dbReference type="GO" id="GO:0019172">
    <property type="term" value="F:glyoxalase III activity"/>
    <property type="evidence" value="ECO:0007669"/>
    <property type="project" value="UniProtKB-EC"/>
</dbReference>
<organism evidence="3 4">
    <name type="scientific">Hermanssonia centrifuga</name>
    <dbReference type="NCBI Taxonomy" id="98765"/>
    <lineage>
        <taxon>Eukaryota</taxon>
        <taxon>Fungi</taxon>
        <taxon>Dikarya</taxon>
        <taxon>Basidiomycota</taxon>
        <taxon>Agaricomycotina</taxon>
        <taxon>Agaricomycetes</taxon>
        <taxon>Polyporales</taxon>
        <taxon>Meruliaceae</taxon>
        <taxon>Hermanssonia</taxon>
    </lineage>
</organism>
<feature type="non-terminal residue" evidence="3">
    <location>
        <position position="1"/>
    </location>
</feature>
<comment type="catalytic activity">
    <reaction evidence="2">
        <text>methylglyoxal + H2O = (R)-lactate + H(+)</text>
        <dbReference type="Rhea" id="RHEA:27754"/>
        <dbReference type="ChEBI" id="CHEBI:15377"/>
        <dbReference type="ChEBI" id="CHEBI:15378"/>
        <dbReference type="ChEBI" id="CHEBI:16004"/>
        <dbReference type="ChEBI" id="CHEBI:17158"/>
        <dbReference type="EC" id="4.2.1.130"/>
    </reaction>
</comment>
<dbReference type="PANTHER" id="PTHR48094">
    <property type="entry name" value="PROTEIN/NUCLEIC ACID DEGLYCASE DJ-1-RELATED"/>
    <property type="match status" value="1"/>
</dbReference>
<comment type="caution">
    <text evidence="3">The sequence shown here is derived from an EMBL/GenBank/DDBJ whole genome shotgun (WGS) entry which is preliminary data.</text>
</comment>
<proteinExistence type="predicted"/>
<accession>A0A2R6RQ96</accession>
<dbReference type="Gene3D" id="3.40.50.880">
    <property type="match status" value="1"/>
</dbReference>
<dbReference type="AlphaFoldDB" id="A0A2R6RQ96"/>
<protein>
    <recommendedName>
        <fullName evidence="1">D-lactate dehydratase</fullName>
        <ecNumber evidence="1">4.2.1.130</ecNumber>
    </recommendedName>
</protein>
<dbReference type="InterPro" id="IPR032633">
    <property type="entry name" value="ThiJ-like"/>
</dbReference>
<sequence>KVLIILSDADSFSLKKSDGAVTQEETGVFLQELTKPLIQLLDAGYSITFASPTGKGPNIDPLSESTLAAYLGNFFAKNRDKELWEKMRQENNLDSPRPFSSISDQELATFAGVFVPGGHAPLSDLGENPDLGRILLYFHNTSKPTAMLCHGPYALLSTKYAPDSPGFAYSGYKITSWSDQEEKLVETLKQGEVPRKVESSLSAEGVEMLTGIGKKLGGITVDRELVSGANPLAANSLGSKFIEMLQAKA</sequence>
<dbReference type="InterPro" id="IPR029062">
    <property type="entry name" value="Class_I_gatase-like"/>
</dbReference>
<gene>
    <name evidence="3" type="ORF">PHLCEN_2v2063</name>
</gene>
<dbReference type="GO" id="GO:0005737">
    <property type="term" value="C:cytoplasm"/>
    <property type="evidence" value="ECO:0007669"/>
    <property type="project" value="TreeGrafter"/>
</dbReference>